<name>A0ABM6FGW7_9BURK</name>
<dbReference type="EMBL" id="CP017756">
    <property type="protein sequence ID" value="AOZ11185.1"/>
    <property type="molecule type" value="Genomic_DNA"/>
</dbReference>
<feature type="transmembrane region" description="Helical" evidence="1">
    <location>
        <begin position="90"/>
        <end position="112"/>
    </location>
</feature>
<evidence type="ECO:0000313" key="3">
    <source>
        <dbReference type="Proteomes" id="UP000177515"/>
    </source>
</evidence>
<keyword evidence="3" id="KW-1185">Reference proteome</keyword>
<feature type="transmembrane region" description="Helical" evidence="1">
    <location>
        <begin position="124"/>
        <end position="144"/>
    </location>
</feature>
<sequence>MRWIGHFRRVAFNAVLAALLYAKAGELRSGRRHLVVALALALTCEWGYAFTRGYVEPLLSAIFVGFTLPVIYLITRNAPPYARRKLGESGIYVVALTLIGVNLVLIAANVLFRYADAEPTGLSWLVLGGVASVWKVCASIYNVIAVSGPRGAEEPEQ</sequence>
<feature type="transmembrane region" description="Helical" evidence="1">
    <location>
        <begin position="58"/>
        <end position="75"/>
    </location>
</feature>
<keyword evidence="1" id="KW-0472">Membrane</keyword>
<proteinExistence type="predicted"/>
<evidence type="ECO:0000256" key="1">
    <source>
        <dbReference type="SAM" id="Phobius"/>
    </source>
</evidence>
<accession>A0ABM6FGW7</accession>
<protein>
    <recommendedName>
        <fullName evidence="4">GtrA-like protein domain-containing protein</fullName>
    </recommendedName>
</protein>
<geneLocation type="plasmid" evidence="2 3">
    <name>unnamed1</name>
</geneLocation>
<gene>
    <name evidence="2" type="ORF">BKK80_35115</name>
</gene>
<evidence type="ECO:0000313" key="2">
    <source>
        <dbReference type="EMBL" id="AOZ11185.1"/>
    </source>
</evidence>
<reference evidence="2 3" key="1">
    <citation type="submission" date="2016-10" db="EMBL/GenBank/DDBJ databases">
        <title>Complete genome sequences of three Cupriavidus strains isolated from various Malaysian environments.</title>
        <authorList>
            <person name="Abdullah A.A.-A."/>
            <person name="Shafie N.A.H."/>
            <person name="Lau N.S."/>
        </authorList>
    </citation>
    <scope>NUCLEOTIDE SEQUENCE [LARGE SCALE GENOMIC DNA]</scope>
    <source>
        <strain evidence="2 3">USMAA1020</strain>
        <plasmid evidence="2 3">unnamed1</plasmid>
    </source>
</reference>
<keyword evidence="2" id="KW-0614">Plasmid</keyword>
<evidence type="ECO:0008006" key="4">
    <source>
        <dbReference type="Google" id="ProtNLM"/>
    </source>
</evidence>
<dbReference type="Proteomes" id="UP000177515">
    <property type="component" value="Plasmid unnamed1"/>
</dbReference>
<keyword evidence="1" id="KW-0812">Transmembrane</keyword>
<organism evidence="2 3">
    <name type="scientific">Cupriavidus malaysiensis</name>
    <dbReference type="NCBI Taxonomy" id="367825"/>
    <lineage>
        <taxon>Bacteria</taxon>
        <taxon>Pseudomonadati</taxon>
        <taxon>Pseudomonadota</taxon>
        <taxon>Betaproteobacteria</taxon>
        <taxon>Burkholderiales</taxon>
        <taxon>Burkholderiaceae</taxon>
        <taxon>Cupriavidus</taxon>
    </lineage>
</organism>
<keyword evidence="1" id="KW-1133">Transmembrane helix</keyword>